<keyword evidence="1" id="KW-0812">Transmembrane</keyword>
<dbReference type="HOGENOM" id="CLU_104210_3_1_11"/>
<dbReference type="EMBL" id="CP001966">
    <property type="protein sequence ID" value="ADG80457.1"/>
    <property type="molecule type" value="Genomic_DNA"/>
</dbReference>
<proteinExistence type="predicted"/>
<feature type="transmembrane region" description="Helical" evidence="1">
    <location>
        <begin position="14"/>
        <end position="34"/>
    </location>
</feature>
<dbReference type="NCBIfam" id="TIGR03816">
    <property type="entry name" value="tadE_like_DECH"/>
    <property type="match status" value="1"/>
</dbReference>
<keyword evidence="1" id="KW-1133">Transmembrane helix</keyword>
<feature type="domain" description="Putative Flp pilus-assembly TadG-like N-terminal" evidence="2">
    <location>
        <begin position="13"/>
        <end position="59"/>
    </location>
</feature>
<reference evidence="4" key="1">
    <citation type="submission" date="2010-03" db="EMBL/GenBank/DDBJ databases">
        <title>The complete chromosome of Tsukamurella paurometabola DSM 20162.</title>
        <authorList>
            <consortium name="US DOE Joint Genome Institute (JGI-PGF)"/>
            <person name="Lucas S."/>
            <person name="Copeland A."/>
            <person name="Lapidus A."/>
            <person name="Glavina del Rio T."/>
            <person name="Dalin E."/>
            <person name="Tice H."/>
            <person name="Bruce D."/>
            <person name="Goodwin L."/>
            <person name="Pitluck S."/>
            <person name="Kyrpides N."/>
            <person name="Mavromatis K."/>
            <person name="Ivanova N."/>
            <person name="Mikhailova N."/>
            <person name="Munk A.C."/>
            <person name="Brettin T."/>
            <person name="Detter J.C."/>
            <person name="Tapia R."/>
            <person name="Han C."/>
            <person name="Larimer F."/>
            <person name="Land M."/>
            <person name="Hauser L."/>
            <person name="Markowitz V."/>
            <person name="Cheng J.-F."/>
            <person name="Hugenholtz P."/>
            <person name="Woyke T."/>
            <person name="Wu D."/>
            <person name="Jando M."/>
            <person name="Brambilla E."/>
            <person name="Klenk H.-P."/>
            <person name="Eisen J.A."/>
        </authorList>
    </citation>
    <scope>NUCLEOTIDE SEQUENCE [LARGE SCALE GENOMIC DNA]</scope>
    <source>
        <strain evidence="4">ATCC 8368 / DSM 20162 / CCUG 35730 / CIP 100753 / JCM 10117 / KCTC 9821 / NBRC 16120 / NCIMB 702349 / NCTC 13040</strain>
    </source>
</reference>
<dbReference type="RefSeq" id="WP_013128453.1">
    <property type="nucleotide sequence ID" value="NC_014158.1"/>
</dbReference>
<dbReference type="Proteomes" id="UP000001213">
    <property type="component" value="Chromosome"/>
</dbReference>
<dbReference type="AlphaFoldDB" id="D5UMI3"/>
<evidence type="ECO:0000259" key="2">
    <source>
        <dbReference type="Pfam" id="PF13400"/>
    </source>
</evidence>
<organism evidence="3 4">
    <name type="scientific">Tsukamurella paurometabola (strain ATCC 8368 / DSM 20162 / CCUG 35730 / CIP 100753 / JCM 10117 / KCTC 9821 / NBRC 16120 / NCIMB 702349 / NCTC 13040)</name>
    <name type="common">Corynebacterium paurometabolum</name>
    <dbReference type="NCBI Taxonomy" id="521096"/>
    <lineage>
        <taxon>Bacteria</taxon>
        <taxon>Bacillati</taxon>
        <taxon>Actinomycetota</taxon>
        <taxon>Actinomycetes</taxon>
        <taxon>Mycobacteriales</taxon>
        <taxon>Tsukamurellaceae</taxon>
        <taxon>Tsukamurella</taxon>
    </lineage>
</organism>
<sequence>MTGLRNLVREDDGVATVLGAVMVSAILVVALMIIDIGAAVSARHRAQTAADLAALAGAASAVDAEAACAAAARLAAENAGRLLACSVEQEFDVTVRVTVPVSFAVFGAGEAVVQARAGPQ</sequence>
<dbReference type="STRING" id="521096.Tpau_3884"/>
<dbReference type="KEGG" id="tpr:Tpau_3884"/>
<accession>D5UMI3</accession>
<evidence type="ECO:0000313" key="4">
    <source>
        <dbReference type="Proteomes" id="UP000001213"/>
    </source>
</evidence>
<evidence type="ECO:0000256" key="1">
    <source>
        <dbReference type="SAM" id="Phobius"/>
    </source>
</evidence>
<dbReference type="InterPro" id="IPR021202">
    <property type="entry name" value="Rv3654c-like"/>
</dbReference>
<keyword evidence="1" id="KW-0472">Membrane</keyword>
<keyword evidence="4" id="KW-1185">Reference proteome</keyword>
<evidence type="ECO:0000313" key="3">
    <source>
        <dbReference type="EMBL" id="ADG80457.1"/>
    </source>
</evidence>
<reference evidence="3 4" key="2">
    <citation type="journal article" date="2011" name="Stand. Genomic Sci.">
        <title>Complete genome sequence of Tsukamurella paurometabola type strain (no. 33).</title>
        <authorList>
            <person name="Munk A.C."/>
            <person name="Lapidus A."/>
            <person name="Lucas S."/>
            <person name="Nolan M."/>
            <person name="Tice H."/>
            <person name="Cheng J.F."/>
            <person name="Del Rio T.G."/>
            <person name="Goodwin L."/>
            <person name="Pitluck S."/>
            <person name="Liolios K."/>
            <person name="Huntemann M."/>
            <person name="Ivanova N."/>
            <person name="Mavromatis K."/>
            <person name="Mikhailova N."/>
            <person name="Pati A."/>
            <person name="Chen A."/>
            <person name="Palaniappan K."/>
            <person name="Tapia R."/>
            <person name="Han C."/>
            <person name="Land M."/>
            <person name="Hauser L."/>
            <person name="Chang Y.J."/>
            <person name="Jeffries C.D."/>
            <person name="Brettin T."/>
            <person name="Yasawong M."/>
            <person name="Brambilla E.M."/>
            <person name="Rohde M."/>
            <person name="Sikorski J."/>
            <person name="Goker M."/>
            <person name="Detter J.C."/>
            <person name="Woyke T."/>
            <person name="Bristow J."/>
            <person name="Eisen J.A."/>
            <person name="Markowitz V."/>
            <person name="Hugenholtz P."/>
            <person name="Kyrpides N.C."/>
            <person name="Klenk H.P."/>
        </authorList>
    </citation>
    <scope>NUCLEOTIDE SEQUENCE [LARGE SCALE GENOMIC DNA]</scope>
    <source>
        <strain evidence="4">ATCC 8368 / DSM 20162 / CCUG 35730 / CIP 100753 / JCM 10117 / KCTC 9821 / NBRC 16120 / NCIMB 702349 / NCTC 13040</strain>
    </source>
</reference>
<dbReference type="InterPro" id="IPR028087">
    <property type="entry name" value="Tad_N"/>
</dbReference>
<name>D5UMI3_TSUPD</name>
<gene>
    <name evidence="3" type="ordered locus">Tpau_3884</name>
</gene>
<dbReference type="Pfam" id="PF13400">
    <property type="entry name" value="Tad"/>
    <property type="match status" value="1"/>
</dbReference>
<protein>
    <recommendedName>
        <fullName evidence="2">Putative Flp pilus-assembly TadG-like N-terminal domain-containing protein</fullName>
    </recommendedName>
</protein>